<name>A0A077ZXB6_STYLE</name>
<feature type="compositionally biased region" description="Basic and acidic residues" evidence="1">
    <location>
        <begin position="45"/>
        <end position="62"/>
    </location>
</feature>
<feature type="compositionally biased region" description="Basic and acidic residues" evidence="1">
    <location>
        <begin position="155"/>
        <end position="179"/>
    </location>
</feature>
<dbReference type="EMBL" id="CCKQ01002092">
    <property type="protein sequence ID" value="CDW73186.1"/>
    <property type="molecule type" value="Genomic_DNA"/>
</dbReference>
<feature type="compositionally biased region" description="Basic and acidic residues" evidence="1">
    <location>
        <begin position="122"/>
        <end position="131"/>
    </location>
</feature>
<gene>
    <name evidence="2" type="primary">Contig5300.g5674</name>
    <name evidence="2" type="ORF">STYLEM_2162</name>
</gene>
<feature type="region of interest" description="Disordered" evidence="1">
    <location>
        <begin position="155"/>
        <end position="196"/>
    </location>
</feature>
<proteinExistence type="predicted"/>
<feature type="region of interest" description="Disordered" evidence="1">
    <location>
        <begin position="22"/>
        <end position="134"/>
    </location>
</feature>
<protein>
    <submittedName>
        <fullName evidence="2">Uncharacterized protein</fullName>
    </submittedName>
</protein>
<accession>A0A077ZXB6</accession>
<evidence type="ECO:0000313" key="2">
    <source>
        <dbReference type="EMBL" id="CDW73186.1"/>
    </source>
</evidence>
<evidence type="ECO:0000313" key="3">
    <source>
        <dbReference type="Proteomes" id="UP000039865"/>
    </source>
</evidence>
<keyword evidence="3" id="KW-1185">Reference proteome</keyword>
<dbReference type="AlphaFoldDB" id="A0A077ZXB6"/>
<evidence type="ECO:0000256" key="1">
    <source>
        <dbReference type="SAM" id="MobiDB-lite"/>
    </source>
</evidence>
<organism evidence="2 3">
    <name type="scientific">Stylonychia lemnae</name>
    <name type="common">Ciliate</name>
    <dbReference type="NCBI Taxonomy" id="5949"/>
    <lineage>
        <taxon>Eukaryota</taxon>
        <taxon>Sar</taxon>
        <taxon>Alveolata</taxon>
        <taxon>Ciliophora</taxon>
        <taxon>Intramacronucleata</taxon>
        <taxon>Spirotrichea</taxon>
        <taxon>Stichotrichia</taxon>
        <taxon>Sporadotrichida</taxon>
        <taxon>Oxytrichidae</taxon>
        <taxon>Stylonychinae</taxon>
        <taxon>Stylonychia</taxon>
    </lineage>
</organism>
<reference evidence="2 3" key="1">
    <citation type="submission" date="2014-06" db="EMBL/GenBank/DDBJ databases">
        <authorList>
            <person name="Swart Estienne"/>
        </authorList>
    </citation>
    <scope>NUCLEOTIDE SEQUENCE [LARGE SCALE GENOMIC DNA]</scope>
    <source>
        <strain evidence="2 3">130c</strain>
    </source>
</reference>
<feature type="compositionally biased region" description="Polar residues" evidence="1">
    <location>
        <begin position="104"/>
        <end position="114"/>
    </location>
</feature>
<dbReference type="Proteomes" id="UP000039865">
    <property type="component" value="Unassembled WGS sequence"/>
</dbReference>
<sequence>MKKLYGPSVQSWFSQALDFITRRQEQRQSHRRRDYDDDEDEDDDYKPKTPQDRQMEQLDQLKEIYGIEDPFKQTHHNKPVHHKQETDQNQDSETDSDMKPMTPSEKTQMFSNALNKIYGVKPDQKPYKPVDQETFQKQQSAFKHNAYKKTLEKIYGKKIDQDDKTGKYDVVDWDSDYKPRSHRRNQTDTVESDDEE</sequence>
<dbReference type="InParanoid" id="A0A077ZXB6"/>